<reference evidence="2 3" key="1">
    <citation type="submission" date="2018-05" db="EMBL/GenBank/DDBJ databases">
        <title>Vibrio limimaris sp. nov., isolated from marine sediment.</title>
        <authorList>
            <person name="Li C.-M."/>
        </authorList>
    </citation>
    <scope>NUCLEOTIDE SEQUENCE [LARGE SCALE GENOMIC DNA]</scope>
    <source>
        <strain evidence="2 3">E4404</strain>
    </source>
</reference>
<sequence length="121" mass="14263">MEYQFIKNSLTGDYHVRCSMGHEIVGRWLLDEVRTDQEKLNQLFDYITRLKLGSLLEAEFEGKEISISLSRDDVIVQENVLSHEQDQDEYSEFNLYESESTACCGLEDFEELLHSWREFIS</sequence>
<name>A0A2U3B5N3_9VIBR</name>
<keyword evidence="3" id="KW-1185">Reference proteome</keyword>
<evidence type="ECO:0000313" key="3">
    <source>
        <dbReference type="Proteomes" id="UP000245362"/>
    </source>
</evidence>
<evidence type="ECO:0000256" key="1">
    <source>
        <dbReference type="ARBA" id="ARBA00005367"/>
    </source>
</evidence>
<comment type="similarity">
    <text evidence="1">Belongs to the UPF0231 family.</text>
</comment>
<proteinExistence type="inferred from homology"/>
<dbReference type="AlphaFoldDB" id="A0A2U3B5N3"/>
<accession>A0A2U3B5N3</accession>
<comment type="caution">
    <text evidence="2">The sequence shown here is derived from an EMBL/GenBank/DDBJ whole genome shotgun (WGS) entry which is preliminary data.</text>
</comment>
<dbReference type="OrthoDB" id="5739292at2"/>
<evidence type="ECO:0000313" key="2">
    <source>
        <dbReference type="EMBL" id="PWI32099.1"/>
    </source>
</evidence>
<gene>
    <name evidence="2" type="ORF">DI392_17135</name>
</gene>
<dbReference type="RefSeq" id="WP_109320927.1">
    <property type="nucleotide sequence ID" value="NZ_QFWT01000011.1"/>
</dbReference>
<dbReference type="EMBL" id="QFWT01000011">
    <property type="protein sequence ID" value="PWI32099.1"/>
    <property type="molecule type" value="Genomic_DNA"/>
</dbReference>
<organism evidence="2 3">
    <name type="scientific">Vibrio albus</name>
    <dbReference type="NCBI Taxonomy" id="2200953"/>
    <lineage>
        <taxon>Bacteria</taxon>
        <taxon>Pseudomonadati</taxon>
        <taxon>Pseudomonadota</taxon>
        <taxon>Gammaproteobacteria</taxon>
        <taxon>Vibrionales</taxon>
        <taxon>Vibrionaceae</taxon>
        <taxon>Vibrio</taxon>
    </lineage>
</organism>
<dbReference type="Proteomes" id="UP000245362">
    <property type="component" value="Unassembled WGS sequence"/>
</dbReference>
<protein>
    <submittedName>
        <fullName evidence="2">Uncharacterized protein</fullName>
    </submittedName>
</protein>
<dbReference type="InterPro" id="IPR008249">
    <property type="entry name" value="UPF0231"/>
</dbReference>
<dbReference type="Pfam" id="PF06062">
    <property type="entry name" value="UPF0231"/>
    <property type="match status" value="1"/>
</dbReference>
<dbReference type="PIRSF" id="PIRSF006287">
    <property type="entry name" value="UCP006287"/>
    <property type="match status" value="1"/>
</dbReference>